<reference evidence="2 3" key="1">
    <citation type="journal article" date="2019" name="Mol. Ecol. Resour.">
        <title>Improving Illumina assemblies with Hi-C and long reads: an example with the North African dromedary.</title>
        <authorList>
            <person name="Elbers J.P."/>
            <person name="Rogers M.F."/>
            <person name="Perelman P.L."/>
            <person name="Proskuryakova A.A."/>
            <person name="Serdyukova N.A."/>
            <person name="Johnson W.E."/>
            <person name="Horin P."/>
            <person name="Corander J."/>
            <person name="Murphy D."/>
            <person name="Burger P.A."/>
        </authorList>
    </citation>
    <scope>NUCLEOTIDE SEQUENCE [LARGE SCALE GENOMIC DNA]</scope>
    <source>
        <strain evidence="2">Drom800</strain>
        <tissue evidence="2">Blood</tissue>
    </source>
</reference>
<protein>
    <submittedName>
        <fullName evidence="2">Uncharacterized protein</fullName>
    </submittedName>
</protein>
<comment type="caution">
    <text evidence="2">The sequence shown here is derived from an EMBL/GenBank/DDBJ whole genome shotgun (WGS) entry which is preliminary data.</text>
</comment>
<proteinExistence type="predicted"/>
<organism evidence="2 3">
    <name type="scientific">Camelus dromedarius</name>
    <name type="common">Dromedary</name>
    <name type="synonym">Arabian camel</name>
    <dbReference type="NCBI Taxonomy" id="9838"/>
    <lineage>
        <taxon>Eukaryota</taxon>
        <taxon>Metazoa</taxon>
        <taxon>Chordata</taxon>
        <taxon>Craniata</taxon>
        <taxon>Vertebrata</taxon>
        <taxon>Euteleostomi</taxon>
        <taxon>Mammalia</taxon>
        <taxon>Eutheria</taxon>
        <taxon>Laurasiatheria</taxon>
        <taxon>Artiodactyla</taxon>
        <taxon>Tylopoda</taxon>
        <taxon>Camelidae</taxon>
        <taxon>Camelus</taxon>
    </lineage>
</organism>
<feature type="region of interest" description="Disordered" evidence="1">
    <location>
        <begin position="134"/>
        <end position="176"/>
    </location>
</feature>
<accession>A0A5N4DPX6</accession>
<gene>
    <name evidence="2" type="ORF">Cadr_000012289</name>
</gene>
<sequence length="394" mass="43026">MKCDMTSQSNCESPNLQMRKWTLCTPLGSDFREYCSRGENDRAAGNETDARVRGNMLAYTEGTQESCLKSTGHTAGGGTPARRLLGDERRALLSAVSLPGRLAEAGRAGRRWKVTRRVGVTCFERNLKKEEVRVSGLQEWSRGPSQPSEGAELASSHEHTKSTPPTLTAEQPLDKSKPHTRWWATYKLGNHCTAEAPSPGQSPGPRARLPSLEAWPWGEEPLEPNCRAGPHRTGGTDFTLNGRTQSLMLTATKGKSSNFTEAWARPTCWSRGPPGGQLNGGGCIREHSYLASLVPRTGPTQQPVGAMGTHSHPSVDRLLKDFLSPPRPLNMPLDPTYPRARTQLHLPVGRHRPLPPGSLREPLGQLHKCRPEPTLGPAGPWPLGDEKGAYGRET</sequence>
<dbReference type="AlphaFoldDB" id="A0A5N4DPX6"/>
<evidence type="ECO:0000313" key="3">
    <source>
        <dbReference type="Proteomes" id="UP000299084"/>
    </source>
</evidence>
<evidence type="ECO:0000313" key="2">
    <source>
        <dbReference type="EMBL" id="KAB1273218.1"/>
    </source>
</evidence>
<feature type="region of interest" description="Disordered" evidence="1">
    <location>
        <begin position="346"/>
        <end position="394"/>
    </location>
</feature>
<name>A0A5N4DPX6_CAMDR</name>
<dbReference type="Proteomes" id="UP000299084">
    <property type="component" value="Unassembled WGS sequence"/>
</dbReference>
<evidence type="ECO:0000256" key="1">
    <source>
        <dbReference type="SAM" id="MobiDB-lite"/>
    </source>
</evidence>
<feature type="compositionally biased region" description="Basic and acidic residues" evidence="1">
    <location>
        <begin position="384"/>
        <end position="394"/>
    </location>
</feature>
<keyword evidence="3" id="KW-1185">Reference proteome</keyword>
<dbReference type="EMBL" id="JWIN03000009">
    <property type="protein sequence ID" value="KAB1273218.1"/>
    <property type="molecule type" value="Genomic_DNA"/>
</dbReference>